<reference evidence="6 8" key="1">
    <citation type="submission" date="2015-12" db="EMBL/GenBank/DDBJ databases">
        <authorList>
            <person name="Andreevskaya M."/>
        </authorList>
    </citation>
    <scope>NUCLEOTIDE SEQUENCE [LARGE SCALE GENOMIC DNA]</scope>
    <source>
        <strain evidence="6 8">C122c</strain>
    </source>
</reference>
<dbReference type="PANTHER" id="PTHR23407:SF1">
    <property type="entry name" value="5-FORMYLTETRAHYDROFOLATE CYCLO-LIGASE"/>
    <property type="match status" value="1"/>
</dbReference>
<gene>
    <name evidence="6" type="ORF">C122C_0621</name>
    <name evidence="7" type="ORF">KIJ12_07625</name>
</gene>
<proteinExistence type="inferred from homology"/>
<dbReference type="GeneID" id="34300175"/>
<dbReference type="PIRSF" id="PIRSF006806">
    <property type="entry name" value="FTHF_cligase"/>
    <property type="match status" value="1"/>
</dbReference>
<dbReference type="GO" id="GO:0009396">
    <property type="term" value="P:folic acid-containing compound biosynthetic process"/>
    <property type="evidence" value="ECO:0007669"/>
    <property type="project" value="TreeGrafter"/>
</dbReference>
<evidence type="ECO:0000256" key="3">
    <source>
        <dbReference type="ARBA" id="ARBA00022840"/>
    </source>
</evidence>
<feature type="binding site" evidence="4">
    <location>
        <position position="50"/>
    </location>
    <ligand>
        <name>substrate</name>
    </ligand>
</feature>
<evidence type="ECO:0000313" key="8">
    <source>
        <dbReference type="Proteomes" id="UP000199271"/>
    </source>
</evidence>
<dbReference type="InterPro" id="IPR024185">
    <property type="entry name" value="FTHF_cligase-like_sf"/>
</dbReference>
<dbReference type="InterPro" id="IPR037171">
    <property type="entry name" value="NagB/RpiA_transferase-like"/>
</dbReference>
<sequence>MLDKKIVRTLQKQRLANYVGFQRMQEETALRKLLFRSNQWQKAQIIAVFLSTATEINTQPIIARAWSESKRTVVPKIINKQMVFVEITSGSNFNLGQMNIKEPIDSTIFDITLIDLAIVPGLAFTVYGERLGYGAGYYDRFLSLFCGDTVSLALGVQLVTSLPLEGHDQKVSHILSQRK</sequence>
<keyword evidence="5" id="KW-0479">Metal-binding</keyword>
<dbReference type="GO" id="GO:0030272">
    <property type="term" value="F:5-formyltetrahydrofolate cyclo-ligase activity"/>
    <property type="evidence" value="ECO:0007669"/>
    <property type="project" value="UniProtKB-EC"/>
</dbReference>
<dbReference type="InterPro" id="IPR002698">
    <property type="entry name" value="FTHF_cligase"/>
</dbReference>
<evidence type="ECO:0000256" key="2">
    <source>
        <dbReference type="ARBA" id="ARBA00022741"/>
    </source>
</evidence>
<dbReference type="EC" id="6.3.3.2" evidence="5"/>
<comment type="cofactor">
    <cofactor evidence="5">
        <name>Mg(2+)</name>
        <dbReference type="ChEBI" id="CHEBI:18420"/>
    </cofactor>
</comment>
<feature type="binding site" evidence="4">
    <location>
        <position position="55"/>
    </location>
    <ligand>
        <name>substrate</name>
    </ligand>
</feature>
<keyword evidence="7" id="KW-0436">Ligase</keyword>
<dbReference type="PANTHER" id="PTHR23407">
    <property type="entry name" value="ATPASE INHIBITOR/5-FORMYLTETRAHYDROFOLATE CYCLO-LIGASE"/>
    <property type="match status" value="1"/>
</dbReference>
<dbReference type="EMBL" id="FBSY01000004">
    <property type="protein sequence ID" value="CUW07425.1"/>
    <property type="molecule type" value="Genomic_DNA"/>
</dbReference>
<evidence type="ECO:0000256" key="4">
    <source>
        <dbReference type="PIRSR" id="PIRSR006806-1"/>
    </source>
</evidence>
<keyword evidence="5" id="KW-0460">Magnesium</keyword>
<comment type="catalytic activity">
    <reaction evidence="5">
        <text>(6S)-5-formyl-5,6,7,8-tetrahydrofolate + ATP = (6R)-5,10-methenyltetrahydrofolate + ADP + phosphate</text>
        <dbReference type="Rhea" id="RHEA:10488"/>
        <dbReference type="ChEBI" id="CHEBI:30616"/>
        <dbReference type="ChEBI" id="CHEBI:43474"/>
        <dbReference type="ChEBI" id="CHEBI:57455"/>
        <dbReference type="ChEBI" id="CHEBI:57457"/>
        <dbReference type="ChEBI" id="CHEBI:456216"/>
        <dbReference type="EC" id="6.3.3.2"/>
    </reaction>
</comment>
<feature type="binding site" evidence="4">
    <location>
        <begin position="130"/>
        <end position="138"/>
    </location>
    <ligand>
        <name>ATP</name>
        <dbReference type="ChEBI" id="CHEBI:30616"/>
    </ligand>
</feature>
<dbReference type="GO" id="GO:0046872">
    <property type="term" value="F:metal ion binding"/>
    <property type="evidence" value="ECO:0007669"/>
    <property type="project" value="UniProtKB-KW"/>
</dbReference>
<evidence type="ECO:0000256" key="1">
    <source>
        <dbReference type="ARBA" id="ARBA00010638"/>
    </source>
</evidence>
<keyword evidence="2 4" id="KW-0547">Nucleotide-binding</keyword>
<dbReference type="Gene3D" id="3.40.50.10420">
    <property type="entry name" value="NagB/RpiA/CoA transferase-like"/>
    <property type="match status" value="1"/>
</dbReference>
<dbReference type="OMA" id="STIYPCQ"/>
<dbReference type="Proteomes" id="UP000752647">
    <property type="component" value="Unassembled WGS sequence"/>
</dbReference>
<evidence type="ECO:0000313" key="9">
    <source>
        <dbReference type="Proteomes" id="UP000752647"/>
    </source>
</evidence>
<evidence type="ECO:0000256" key="5">
    <source>
        <dbReference type="RuleBase" id="RU361279"/>
    </source>
</evidence>
<comment type="caution">
    <text evidence="7">The sequence shown here is derived from an EMBL/GenBank/DDBJ whole genome shotgun (WGS) entry which is preliminary data.</text>
</comment>
<dbReference type="NCBIfam" id="TIGR02727">
    <property type="entry name" value="MTHFS_bact"/>
    <property type="match status" value="1"/>
</dbReference>
<evidence type="ECO:0000313" key="6">
    <source>
        <dbReference type="EMBL" id="CUW07425.1"/>
    </source>
</evidence>
<dbReference type="RefSeq" id="WP_013231648.1">
    <property type="nucleotide sequence ID" value="NZ_BPKT01000003.1"/>
</dbReference>
<dbReference type="AlphaFoldDB" id="A0A9Q3SZL8"/>
<keyword evidence="8" id="KW-1185">Reference proteome</keyword>
<keyword evidence="3 4" id="KW-0067">ATP-binding</keyword>
<evidence type="ECO:0000313" key="7">
    <source>
        <dbReference type="EMBL" id="MBZ5963006.1"/>
    </source>
</evidence>
<feature type="binding site" evidence="4">
    <location>
        <begin position="4"/>
        <end position="8"/>
    </location>
    <ligand>
        <name>ATP</name>
        <dbReference type="ChEBI" id="CHEBI:30616"/>
    </ligand>
</feature>
<dbReference type="Proteomes" id="UP000199271">
    <property type="component" value="Unassembled WGS sequence"/>
</dbReference>
<dbReference type="GO" id="GO:0005524">
    <property type="term" value="F:ATP binding"/>
    <property type="evidence" value="ECO:0007669"/>
    <property type="project" value="UniProtKB-KW"/>
</dbReference>
<dbReference type="Pfam" id="PF01812">
    <property type="entry name" value="5-FTHF_cyc-lig"/>
    <property type="match status" value="1"/>
</dbReference>
<name>A0A9Q3SZL8_9LACO</name>
<comment type="similarity">
    <text evidence="1 5">Belongs to the 5-formyltetrahydrofolate cyclo-ligase family.</text>
</comment>
<protein>
    <recommendedName>
        <fullName evidence="5">5-formyltetrahydrofolate cyclo-ligase</fullName>
        <ecNumber evidence="5">6.3.3.2</ecNumber>
    </recommendedName>
</protein>
<accession>A0A9Q3SZL8</accession>
<reference evidence="7" key="2">
    <citation type="submission" date="2021-05" db="EMBL/GenBank/DDBJ databases">
        <title>Pangenome of Leuconostoc gelidum warrants species status for Leuconostoc gelidum subsp. gasicomitatum.</title>
        <authorList>
            <person name="Johansson P."/>
            <person name="Sade E."/>
            <person name="Hultman J."/>
            <person name="Auvinen P."/>
            <person name="Bjorkroth J."/>
        </authorList>
    </citation>
    <scope>NUCLEOTIDE SEQUENCE</scope>
    <source>
        <strain evidence="7">A.21.4</strain>
    </source>
</reference>
<dbReference type="SUPFAM" id="SSF100950">
    <property type="entry name" value="NagB/RpiA/CoA transferase-like"/>
    <property type="match status" value="1"/>
</dbReference>
<dbReference type="GO" id="GO:0035999">
    <property type="term" value="P:tetrahydrofolate interconversion"/>
    <property type="evidence" value="ECO:0007669"/>
    <property type="project" value="TreeGrafter"/>
</dbReference>
<dbReference type="EMBL" id="JAHBFI010000019">
    <property type="protein sequence ID" value="MBZ5963006.1"/>
    <property type="molecule type" value="Genomic_DNA"/>
</dbReference>
<organism evidence="7 9">
    <name type="scientific">Leuconostoc gasicomitatum</name>
    <dbReference type="NCBI Taxonomy" id="115778"/>
    <lineage>
        <taxon>Bacteria</taxon>
        <taxon>Bacillati</taxon>
        <taxon>Bacillota</taxon>
        <taxon>Bacilli</taxon>
        <taxon>Lactobacillales</taxon>
        <taxon>Lactobacillaceae</taxon>
        <taxon>Leuconostoc</taxon>
        <taxon>Leuconostoc gelidum group</taxon>
    </lineage>
</organism>